<dbReference type="InterPro" id="IPR036390">
    <property type="entry name" value="WH_DNA-bd_sf"/>
</dbReference>
<dbReference type="PANTHER" id="PTHR34293:SF1">
    <property type="entry name" value="HTH-TYPE TRANSCRIPTIONAL REGULATOR TRMBL2"/>
    <property type="match status" value="1"/>
</dbReference>
<dbReference type="InterPro" id="IPR051797">
    <property type="entry name" value="TrmB-like"/>
</dbReference>
<feature type="domain" description="Transcription regulator TrmB N-terminal" evidence="1">
    <location>
        <begin position="10"/>
        <end position="76"/>
    </location>
</feature>
<gene>
    <name evidence="2" type="ORF">GCM10009019_22290</name>
</gene>
<evidence type="ECO:0000259" key="1">
    <source>
        <dbReference type="Pfam" id="PF01978"/>
    </source>
</evidence>
<dbReference type="EMBL" id="BAAADU010000002">
    <property type="protein sequence ID" value="GAA0657623.1"/>
    <property type="molecule type" value="Genomic_DNA"/>
</dbReference>
<dbReference type="InterPro" id="IPR002831">
    <property type="entry name" value="Tscrpt_reg_TrmB_N"/>
</dbReference>
<dbReference type="Gene3D" id="1.10.10.10">
    <property type="entry name" value="Winged helix-like DNA-binding domain superfamily/Winged helix DNA-binding domain"/>
    <property type="match status" value="1"/>
</dbReference>
<dbReference type="Pfam" id="PF01978">
    <property type="entry name" value="TrmB"/>
    <property type="match status" value="1"/>
</dbReference>
<reference evidence="2 3" key="1">
    <citation type="journal article" date="2019" name="Int. J. Syst. Evol. Microbiol.">
        <title>The Global Catalogue of Microorganisms (GCM) 10K type strain sequencing project: providing services to taxonomists for standard genome sequencing and annotation.</title>
        <authorList>
            <consortium name="The Broad Institute Genomics Platform"/>
            <consortium name="The Broad Institute Genome Sequencing Center for Infectious Disease"/>
            <person name="Wu L."/>
            <person name="Ma J."/>
        </authorList>
    </citation>
    <scope>NUCLEOTIDE SEQUENCE [LARGE SCALE GENOMIC DNA]</scope>
    <source>
        <strain evidence="2 3">JCM 16327</strain>
    </source>
</reference>
<proteinExistence type="predicted"/>
<dbReference type="GeneID" id="68573090"/>
<keyword evidence="3" id="KW-1185">Reference proteome</keyword>
<dbReference type="Proteomes" id="UP001500194">
    <property type="component" value="Unassembled WGS sequence"/>
</dbReference>
<accession>A0AAV3T2C8</accession>
<organism evidence="2 3">
    <name type="scientific">Salarchaeum japonicum</name>
    <dbReference type="NCBI Taxonomy" id="555573"/>
    <lineage>
        <taxon>Archaea</taxon>
        <taxon>Methanobacteriati</taxon>
        <taxon>Methanobacteriota</taxon>
        <taxon>Stenosarchaea group</taxon>
        <taxon>Halobacteria</taxon>
        <taxon>Halobacteriales</taxon>
        <taxon>Halobacteriaceae</taxon>
    </lineage>
</organism>
<dbReference type="RefSeq" id="WP_227259682.1">
    <property type="nucleotide sequence ID" value="NZ_BAAADU010000002.1"/>
</dbReference>
<dbReference type="AlphaFoldDB" id="A0AAV3T2C8"/>
<protein>
    <recommendedName>
        <fullName evidence="1">Transcription regulator TrmB N-terminal domain-containing protein</fullName>
    </recommendedName>
</protein>
<dbReference type="PANTHER" id="PTHR34293">
    <property type="entry name" value="HTH-TYPE TRANSCRIPTIONAL REGULATOR TRMBL2"/>
    <property type="match status" value="1"/>
</dbReference>
<dbReference type="SUPFAM" id="SSF46785">
    <property type="entry name" value="Winged helix' DNA-binding domain"/>
    <property type="match status" value="1"/>
</dbReference>
<comment type="caution">
    <text evidence="2">The sequence shown here is derived from an EMBL/GenBank/DDBJ whole genome shotgun (WGS) entry which is preliminary data.</text>
</comment>
<evidence type="ECO:0000313" key="3">
    <source>
        <dbReference type="Proteomes" id="UP001500194"/>
    </source>
</evidence>
<sequence length="249" mass="26959">MNESDAVDALTRLGLSTYEARVFVALQRLGTGTASDIAEVADVPRSQVYGAAEDLEHAGLLEVQQTTPRRYRPVSLDAARDHLRERFEADRDRAFDYIESVQSELADTDESREAVWTVTGTDAVADRIVEAVTDADDRVLFGTARMAFFPDVVQDVIAAAADRGVAVQVVSESEDVIAAAADRGVATSHITEPVHPEPPTSRIALVDGNAIVLGVYDGSTETAMWSANSRFASVLTESLETWFANELDI</sequence>
<dbReference type="InterPro" id="IPR036388">
    <property type="entry name" value="WH-like_DNA-bd_sf"/>
</dbReference>
<name>A0AAV3T2C8_9EURY</name>
<evidence type="ECO:0000313" key="2">
    <source>
        <dbReference type="EMBL" id="GAA0657623.1"/>
    </source>
</evidence>